<feature type="region of interest" description="Disordered" evidence="1">
    <location>
        <begin position="1"/>
        <end position="22"/>
    </location>
</feature>
<feature type="compositionally biased region" description="Basic and acidic residues" evidence="1">
    <location>
        <begin position="1"/>
        <end position="10"/>
    </location>
</feature>
<protein>
    <submittedName>
        <fullName evidence="2">Putative ovule protein</fullName>
    </submittedName>
</protein>
<organism evidence="2">
    <name type="scientific">Solanum chacoense</name>
    <name type="common">Chaco potato</name>
    <dbReference type="NCBI Taxonomy" id="4108"/>
    <lineage>
        <taxon>Eukaryota</taxon>
        <taxon>Viridiplantae</taxon>
        <taxon>Streptophyta</taxon>
        <taxon>Embryophyta</taxon>
        <taxon>Tracheophyta</taxon>
        <taxon>Spermatophyta</taxon>
        <taxon>Magnoliopsida</taxon>
        <taxon>eudicotyledons</taxon>
        <taxon>Gunneridae</taxon>
        <taxon>Pentapetalae</taxon>
        <taxon>asterids</taxon>
        <taxon>lamiids</taxon>
        <taxon>Solanales</taxon>
        <taxon>Solanaceae</taxon>
        <taxon>Solanoideae</taxon>
        <taxon>Solaneae</taxon>
        <taxon>Solanum</taxon>
    </lineage>
</organism>
<name>A0A0V0GV25_SOLCH</name>
<sequence>MFDKERKVDVVNKPSATGSSDEATKRIVCFREEMKVGENINRSTAIGYPDGNVYFRGSVVRPSDGNGTCSAAPMKEKSSGGHAVLVVFGQAARLKCSGLLL</sequence>
<evidence type="ECO:0000313" key="2">
    <source>
        <dbReference type="EMBL" id="JAP11934.1"/>
    </source>
</evidence>
<reference evidence="2" key="1">
    <citation type="submission" date="2015-12" db="EMBL/GenBank/DDBJ databases">
        <title>Gene expression during late stages of embryo sac development: a critical building block for successful pollen-pistil interactions.</title>
        <authorList>
            <person name="Liu Y."/>
            <person name="Joly V."/>
            <person name="Sabar M."/>
            <person name="Matton D.P."/>
        </authorList>
    </citation>
    <scope>NUCLEOTIDE SEQUENCE</scope>
</reference>
<accession>A0A0V0GV25</accession>
<evidence type="ECO:0000256" key="1">
    <source>
        <dbReference type="SAM" id="MobiDB-lite"/>
    </source>
</evidence>
<dbReference type="AlphaFoldDB" id="A0A0V0GV25"/>
<dbReference type="EMBL" id="GEDG01030440">
    <property type="protein sequence ID" value="JAP11934.1"/>
    <property type="molecule type" value="Transcribed_RNA"/>
</dbReference>
<proteinExistence type="predicted"/>